<dbReference type="Proteomes" id="UP000018208">
    <property type="component" value="Unassembled WGS sequence"/>
</dbReference>
<name>V6LNV8_9EUKA</name>
<feature type="compositionally biased region" description="Low complexity" evidence="2">
    <location>
        <begin position="37"/>
        <end position="54"/>
    </location>
</feature>
<feature type="region of interest" description="Disordered" evidence="2">
    <location>
        <begin position="37"/>
        <end position="63"/>
    </location>
</feature>
<keyword evidence="5" id="KW-1185">Reference proteome</keyword>
<reference evidence="3 4" key="1">
    <citation type="journal article" date="2014" name="PLoS Genet.">
        <title>The Genome of Spironucleus salmonicida Highlights a Fish Pathogen Adapted to Fluctuating Environments.</title>
        <authorList>
            <person name="Xu F."/>
            <person name="Jerlstrom-Hultqvist J."/>
            <person name="Einarsson E."/>
            <person name="Astvaldsson A."/>
            <person name="Svard S.G."/>
            <person name="Andersson J.O."/>
        </authorList>
    </citation>
    <scope>NUCLEOTIDE SEQUENCE</scope>
    <source>
        <strain evidence="4">ATCC 50377</strain>
    </source>
</reference>
<protein>
    <submittedName>
        <fullName evidence="3">Uncharacterized protein</fullName>
    </submittedName>
</protein>
<feature type="coiled-coil region" evidence="1">
    <location>
        <begin position="362"/>
        <end position="417"/>
    </location>
</feature>
<evidence type="ECO:0000256" key="2">
    <source>
        <dbReference type="SAM" id="MobiDB-lite"/>
    </source>
</evidence>
<evidence type="ECO:0000256" key="1">
    <source>
        <dbReference type="SAM" id="Coils"/>
    </source>
</evidence>
<evidence type="ECO:0000313" key="5">
    <source>
        <dbReference type="Proteomes" id="UP000018208"/>
    </source>
</evidence>
<sequence length="419" mass="48433">MSDALASFRSASEQASQLKSNVNNSIINQNTTHNSAFYSNNSINSNNSFSSTNSPRQKNQHKQSFAQNIANYQEISAKPPQATPDLAVLYEKISLKDRKIRELENEISFISDQLVSLKSASSNDQNFTILNDLTIAKTQISAQRNEIKILKASLETQEITVSRLKVILSFREKQLAIQSEKKPPLTVKKQKLSEEVKNLILANKKLSEQLFKNREKLTREQFLVLQQEKITEAVEIETRIIYEQKAEILDQMNILKQENKQQQKIIRILETEASKSIEATDSKFRKQIGELKQEILDLDSQLGNKNRQLATAQNRTRSYEQQTLIYKDVSELKSEAISRHLRNNNDLKLEMKMRNYETKSILKSASNQISEKLMQMKRENQKICQEYNILAKKTSSETRAEEKLRDIYQQLNEIKELTE</sequence>
<feature type="coiled-coil region" evidence="1">
    <location>
        <begin position="245"/>
        <end position="322"/>
    </location>
</feature>
<dbReference type="EMBL" id="AUWU02000008">
    <property type="protein sequence ID" value="KAH0570229.1"/>
    <property type="molecule type" value="Genomic_DNA"/>
</dbReference>
<dbReference type="AlphaFoldDB" id="V6LNV8"/>
<proteinExistence type="predicted"/>
<reference evidence="4" key="2">
    <citation type="submission" date="2020-12" db="EMBL/GenBank/DDBJ databases">
        <title>New Spironucleus salmonicida genome in near-complete chromosomes.</title>
        <authorList>
            <person name="Xu F."/>
            <person name="Kurt Z."/>
            <person name="Jimenez-Gonzalez A."/>
            <person name="Astvaldsson A."/>
            <person name="Andersson J.O."/>
            <person name="Svard S.G."/>
        </authorList>
    </citation>
    <scope>NUCLEOTIDE SEQUENCE</scope>
    <source>
        <strain evidence="4">ATCC 50377</strain>
    </source>
</reference>
<feature type="coiled-coil region" evidence="1">
    <location>
        <begin position="86"/>
        <end position="120"/>
    </location>
</feature>
<evidence type="ECO:0000313" key="4">
    <source>
        <dbReference type="EMBL" id="KAH0570229.1"/>
    </source>
</evidence>
<dbReference type="VEuPathDB" id="GiardiaDB:SS50377_28204"/>
<dbReference type="EMBL" id="KI546076">
    <property type="protein sequence ID" value="EST46357.1"/>
    <property type="molecule type" value="Genomic_DNA"/>
</dbReference>
<evidence type="ECO:0000313" key="3">
    <source>
        <dbReference type="EMBL" id="EST46357.1"/>
    </source>
</evidence>
<organism evidence="3">
    <name type="scientific">Spironucleus salmonicida</name>
    <dbReference type="NCBI Taxonomy" id="348837"/>
    <lineage>
        <taxon>Eukaryota</taxon>
        <taxon>Metamonada</taxon>
        <taxon>Diplomonadida</taxon>
        <taxon>Hexamitidae</taxon>
        <taxon>Hexamitinae</taxon>
        <taxon>Spironucleus</taxon>
    </lineage>
</organism>
<keyword evidence="1" id="KW-0175">Coiled coil</keyword>
<gene>
    <name evidence="3" type="ORF">SS50377_13600</name>
    <name evidence="4" type="ORF">SS50377_28204</name>
</gene>
<accession>V6LNV8</accession>